<evidence type="ECO:0000313" key="1">
    <source>
        <dbReference type="EMBL" id="SMR62434.1"/>
    </source>
</evidence>
<proteinExistence type="predicted"/>
<organism evidence="1 2">
    <name type="scientific">Zymoseptoria tritici ST99CH_1E4</name>
    <dbReference type="NCBI Taxonomy" id="1276532"/>
    <lineage>
        <taxon>Eukaryota</taxon>
        <taxon>Fungi</taxon>
        <taxon>Dikarya</taxon>
        <taxon>Ascomycota</taxon>
        <taxon>Pezizomycotina</taxon>
        <taxon>Dothideomycetes</taxon>
        <taxon>Dothideomycetidae</taxon>
        <taxon>Mycosphaerellales</taxon>
        <taxon>Mycosphaerellaceae</taxon>
        <taxon>Zymoseptoria</taxon>
    </lineage>
</organism>
<gene>
    <name evidence="1" type="ORF">ZT1E4_G11748</name>
</gene>
<accession>A0A2H1H9G8</accession>
<name>A0A2H1H9G8_ZYMTR</name>
<reference evidence="2" key="1">
    <citation type="submission" date="2017-05" db="EMBL/GenBank/DDBJ databases">
        <authorList>
            <person name="Song R."/>
            <person name="Chenine A.L."/>
            <person name="Ruprecht R.M."/>
        </authorList>
    </citation>
    <scope>NUCLEOTIDE SEQUENCE [LARGE SCALE GENOMIC DNA]</scope>
</reference>
<dbReference type="EMBL" id="LT854268">
    <property type="protein sequence ID" value="SMR62434.1"/>
    <property type="molecule type" value="Genomic_DNA"/>
</dbReference>
<sequence length="194" mass="21764">MAEATVIDGVESNGWIFQARPQDTYSPYKKLSGEQEKHGVLENILCMTVEFGSGPRHASPRCTQAEPRCITHFIRAASSPVTHGGLNGSEILVRLGEPAVGMPAVWLTVELLRIIYALNPRRINILLAFDFLVSVIRLRRILHLVRALQSSHHLPTRGDTDPEEQFHPALKTYCNKSPRYANWLKCIQSIRAEA</sequence>
<dbReference type="AlphaFoldDB" id="A0A2H1H9G8"/>
<dbReference type="Proteomes" id="UP000245764">
    <property type="component" value="Chromosome 16"/>
</dbReference>
<evidence type="ECO:0000313" key="2">
    <source>
        <dbReference type="Proteomes" id="UP000245764"/>
    </source>
</evidence>
<protein>
    <submittedName>
        <fullName evidence="1">Uncharacterized protein</fullName>
    </submittedName>
</protein>